<keyword evidence="7" id="KW-1185">Reference proteome</keyword>
<feature type="transmembrane region" description="Helical" evidence="5">
    <location>
        <begin position="121"/>
        <end position="140"/>
    </location>
</feature>
<keyword evidence="5" id="KW-1003">Cell membrane</keyword>
<dbReference type="KEGG" id="lby:Lbys_1788"/>
<dbReference type="STRING" id="649349.Lbys_1788"/>
<dbReference type="PANTHER" id="PTHR43701:SF12">
    <property type="entry name" value="MEMBRANE TRANSPORTER PROTEIN YTNM-RELATED"/>
    <property type="match status" value="1"/>
</dbReference>
<dbReference type="Pfam" id="PF01925">
    <property type="entry name" value="TauE"/>
    <property type="match status" value="1"/>
</dbReference>
<keyword evidence="2 5" id="KW-0812">Transmembrane</keyword>
<evidence type="ECO:0000256" key="3">
    <source>
        <dbReference type="ARBA" id="ARBA00022989"/>
    </source>
</evidence>
<name>E4RQN9_LEAB4</name>
<dbReference type="InterPro" id="IPR051598">
    <property type="entry name" value="TSUP/Inactive_protease-like"/>
</dbReference>
<evidence type="ECO:0000256" key="4">
    <source>
        <dbReference type="ARBA" id="ARBA00023136"/>
    </source>
</evidence>
<feature type="transmembrane region" description="Helical" evidence="5">
    <location>
        <begin position="216"/>
        <end position="240"/>
    </location>
</feature>
<reference evidence="6 7" key="2">
    <citation type="journal article" date="2011" name="Stand. Genomic Sci.">
        <title>Complete genome sequence of Leadbetterella byssophila type strain (4M15).</title>
        <authorList>
            <person name="Abt B."/>
            <person name="Teshima H."/>
            <person name="Lucas S."/>
            <person name="Lapidus A."/>
            <person name="Del Rio T.G."/>
            <person name="Nolan M."/>
            <person name="Tice H."/>
            <person name="Cheng J.F."/>
            <person name="Pitluck S."/>
            <person name="Liolios K."/>
            <person name="Pagani I."/>
            <person name="Ivanova N."/>
            <person name="Mavromatis K."/>
            <person name="Pati A."/>
            <person name="Tapia R."/>
            <person name="Han C."/>
            <person name="Goodwin L."/>
            <person name="Chen A."/>
            <person name="Palaniappan K."/>
            <person name="Land M."/>
            <person name="Hauser L."/>
            <person name="Chang Y.J."/>
            <person name="Jeffries C.D."/>
            <person name="Rohde M."/>
            <person name="Goker M."/>
            <person name="Tindall B.J."/>
            <person name="Detter J.C."/>
            <person name="Woyke T."/>
            <person name="Bristow J."/>
            <person name="Eisen J.A."/>
            <person name="Markowitz V."/>
            <person name="Hugenholtz P."/>
            <person name="Klenk H.P."/>
            <person name="Kyrpides N.C."/>
        </authorList>
    </citation>
    <scope>NUCLEOTIDE SEQUENCE [LARGE SCALE GENOMIC DNA]</scope>
    <source>
        <strain evidence="7">DSM 17132 / JCM 16389 / KACC 11308 / NBRC 106382 / 4M15</strain>
    </source>
</reference>
<dbReference type="GO" id="GO:0005886">
    <property type="term" value="C:plasma membrane"/>
    <property type="evidence" value="ECO:0007669"/>
    <property type="project" value="UniProtKB-SubCell"/>
</dbReference>
<evidence type="ECO:0000313" key="6">
    <source>
        <dbReference type="EMBL" id="ADQ17495.1"/>
    </source>
</evidence>
<accession>E4RQN9</accession>
<dbReference type="OrthoDB" id="45564at2"/>
<feature type="transmembrane region" description="Helical" evidence="5">
    <location>
        <begin position="246"/>
        <end position="267"/>
    </location>
</feature>
<dbReference type="EMBL" id="CP002305">
    <property type="protein sequence ID" value="ADQ17495.1"/>
    <property type="molecule type" value="Genomic_DNA"/>
</dbReference>
<evidence type="ECO:0000313" key="7">
    <source>
        <dbReference type="Proteomes" id="UP000007435"/>
    </source>
</evidence>
<evidence type="ECO:0000256" key="2">
    <source>
        <dbReference type="ARBA" id="ARBA00022692"/>
    </source>
</evidence>
<organism evidence="6 7">
    <name type="scientific">Leadbetterella byssophila (strain DSM 17132 / JCM 16389 / KACC 11308 / NBRC 106382 / 4M15)</name>
    <dbReference type="NCBI Taxonomy" id="649349"/>
    <lineage>
        <taxon>Bacteria</taxon>
        <taxon>Pseudomonadati</taxon>
        <taxon>Bacteroidota</taxon>
        <taxon>Cytophagia</taxon>
        <taxon>Cytophagales</taxon>
        <taxon>Leadbetterellaceae</taxon>
        <taxon>Leadbetterella</taxon>
    </lineage>
</organism>
<feature type="transmembrane region" description="Helical" evidence="5">
    <location>
        <begin position="146"/>
        <end position="167"/>
    </location>
</feature>
<gene>
    <name evidence="6" type="ordered locus">Lbys_1788</name>
</gene>
<feature type="transmembrane region" description="Helical" evidence="5">
    <location>
        <begin position="274"/>
        <end position="297"/>
    </location>
</feature>
<dbReference type="InterPro" id="IPR002781">
    <property type="entry name" value="TM_pro_TauE-like"/>
</dbReference>
<feature type="transmembrane region" description="Helical" evidence="5">
    <location>
        <begin position="12"/>
        <end position="33"/>
    </location>
</feature>
<dbReference type="eggNOG" id="COG0730">
    <property type="taxonomic scope" value="Bacteria"/>
</dbReference>
<reference key="1">
    <citation type="submission" date="2010-11" db="EMBL/GenBank/DDBJ databases">
        <title>The complete genome of Leadbetterella byssophila DSM 17132.</title>
        <authorList>
            <consortium name="US DOE Joint Genome Institute (JGI-PGF)"/>
            <person name="Lucas S."/>
            <person name="Copeland A."/>
            <person name="Lapidus A."/>
            <person name="Glavina del Rio T."/>
            <person name="Dalin E."/>
            <person name="Tice H."/>
            <person name="Bruce D."/>
            <person name="Goodwin L."/>
            <person name="Pitluck S."/>
            <person name="Kyrpides N."/>
            <person name="Mavromatis K."/>
            <person name="Ivanova N."/>
            <person name="Teshima H."/>
            <person name="Brettin T."/>
            <person name="Detter J.C."/>
            <person name="Han C."/>
            <person name="Tapia R."/>
            <person name="Land M."/>
            <person name="Hauser L."/>
            <person name="Markowitz V."/>
            <person name="Cheng J.-F."/>
            <person name="Hugenholtz P."/>
            <person name="Woyke T."/>
            <person name="Wu D."/>
            <person name="Tindall B."/>
            <person name="Pomrenke H.G."/>
            <person name="Brambilla E."/>
            <person name="Klenk H.-P."/>
            <person name="Eisen J.A."/>
        </authorList>
    </citation>
    <scope>NUCLEOTIDE SEQUENCE [LARGE SCALE GENOMIC DNA]</scope>
    <source>
        <strain>DSM 17132</strain>
    </source>
</reference>
<protein>
    <recommendedName>
        <fullName evidence="5">Probable membrane transporter protein</fullName>
    </recommendedName>
</protein>
<evidence type="ECO:0000256" key="1">
    <source>
        <dbReference type="ARBA" id="ARBA00004141"/>
    </source>
</evidence>
<dbReference type="RefSeq" id="WP_013408544.1">
    <property type="nucleotide sequence ID" value="NC_014655.1"/>
</dbReference>
<comment type="similarity">
    <text evidence="5">Belongs to the 4-toluene sulfonate uptake permease (TSUP) (TC 2.A.102) family.</text>
</comment>
<dbReference type="PANTHER" id="PTHR43701">
    <property type="entry name" value="MEMBRANE TRANSPORTER PROTEIN MJ0441-RELATED"/>
    <property type="match status" value="1"/>
</dbReference>
<evidence type="ECO:0000256" key="5">
    <source>
        <dbReference type="RuleBase" id="RU363041"/>
    </source>
</evidence>
<dbReference type="Proteomes" id="UP000007435">
    <property type="component" value="Chromosome"/>
</dbReference>
<keyword evidence="4 5" id="KW-0472">Membrane</keyword>
<dbReference type="AlphaFoldDB" id="E4RQN9"/>
<comment type="subcellular location">
    <subcellularLocation>
        <location evidence="5">Cell membrane</location>
        <topology evidence="5">Multi-pass membrane protein</topology>
    </subcellularLocation>
    <subcellularLocation>
        <location evidence="1">Membrane</location>
        <topology evidence="1">Multi-pass membrane protein</topology>
    </subcellularLocation>
</comment>
<dbReference type="HOGENOM" id="CLU_059164_0_0_10"/>
<sequence length="298" mass="31914">MHSTRKAIWKNRIFQTLTILGWMIAGHILFSFFPTFSFKGHLVNLWEAIDSSILIYMAAGFIAQMIDGSLGMAYGVSATSFLMATGLSPAAASASVHASEIFTSGVSGLSHLTFGNVNKKLFRHLLLPGVIGAITGAYIVSSLEDYNYIIKPFVAAYTLYLGIRILSKVGAKMKKKRPIKRLGLLAGAGGFLDSIGGGGWGPIVSSTLIANGRSPVYTIGSVNLTEFFVSFASSLTFIFVMGFGHWQIILGLILGGVIAAPIAAFMVRKIPVKPMFIFVGTVIIIISLRTLLISLGVL</sequence>
<keyword evidence="3 5" id="KW-1133">Transmembrane helix</keyword>
<feature type="transmembrane region" description="Helical" evidence="5">
    <location>
        <begin position="53"/>
        <end position="76"/>
    </location>
</feature>
<proteinExistence type="inferred from homology"/>